<dbReference type="SUPFAM" id="SSF47413">
    <property type="entry name" value="lambda repressor-like DNA-binding domains"/>
    <property type="match status" value="1"/>
</dbReference>
<evidence type="ECO:0000313" key="3">
    <source>
        <dbReference type="Proteomes" id="UP000216361"/>
    </source>
</evidence>
<organism evidence="2 3">
    <name type="scientific">Elstera cyanobacteriorum</name>
    <dbReference type="NCBI Taxonomy" id="2022747"/>
    <lineage>
        <taxon>Bacteria</taxon>
        <taxon>Pseudomonadati</taxon>
        <taxon>Pseudomonadota</taxon>
        <taxon>Alphaproteobacteria</taxon>
        <taxon>Rhodospirillales</taxon>
        <taxon>Rhodospirillaceae</taxon>
        <taxon>Elstera</taxon>
    </lineage>
</organism>
<dbReference type="CDD" id="cd00093">
    <property type="entry name" value="HTH_XRE"/>
    <property type="match status" value="1"/>
</dbReference>
<dbReference type="EMBL" id="NOXS01000033">
    <property type="protein sequence ID" value="OYQ17839.1"/>
    <property type="molecule type" value="Genomic_DNA"/>
</dbReference>
<name>A0A255XLJ3_9PROT</name>
<proteinExistence type="predicted"/>
<dbReference type="PANTHER" id="PTHR37301">
    <property type="entry name" value="DNA-BINDING PROTEIN-RELATED"/>
    <property type="match status" value="1"/>
</dbReference>
<sequence length="73" mass="8064">MAIRVTIDRLMVERKLKSKDVAEALGITEANFSLLKNGHVKGMRFGTLDKLCTLLGCQPGDILRHDPSEPEAD</sequence>
<dbReference type="Pfam" id="PF13443">
    <property type="entry name" value="HTH_26"/>
    <property type="match status" value="1"/>
</dbReference>
<dbReference type="PROSITE" id="PS50943">
    <property type="entry name" value="HTH_CROC1"/>
    <property type="match status" value="1"/>
</dbReference>
<dbReference type="GO" id="GO:0003677">
    <property type="term" value="F:DNA binding"/>
    <property type="evidence" value="ECO:0007669"/>
    <property type="project" value="InterPro"/>
</dbReference>
<dbReference type="PANTHER" id="PTHR37301:SF1">
    <property type="entry name" value="DNA-BINDING PROTEIN"/>
    <property type="match status" value="1"/>
</dbReference>
<dbReference type="AlphaFoldDB" id="A0A255XLJ3"/>
<accession>A0A255XLJ3</accession>
<dbReference type="InterPro" id="IPR010982">
    <property type="entry name" value="Lambda_DNA-bd_dom_sf"/>
</dbReference>
<comment type="caution">
    <text evidence="2">The sequence shown here is derived from an EMBL/GenBank/DDBJ whole genome shotgun (WGS) entry which is preliminary data.</text>
</comment>
<dbReference type="RefSeq" id="WP_094409401.1">
    <property type="nucleotide sequence ID" value="NZ_BMJZ01000002.1"/>
</dbReference>
<dbReference type="Proteomes" id="UP000216361">
    <property type="component" value="Unassembled WGS sequence"/>
</dbReference>
<protein>
    <submittedName>
        <fullName evidence="2">Transcriptional regulator</fullName>
    </submittedName>
</protein>
<reference evidence="2 3" key="1">
    <citation type="submission" date="2017-07" db="EMBL/GenBank/DDBJ databases">
        <title>Elstera cyanobacteriorum sp. nov., a novel bacterium isolated from cyanobacterial aggregates in a eutrophic lake.</title>
        <authorList>
            <person name="Cai H."/>
        </authorList>
    </citation>
    <scope>NUCLEOTIDE SEQUENCE [LARGE SCALE GENOMIC DNA]</scope>
    <source>
        <strain evidence="2 3">TH019</strain>
    </source>
</reference>
<keyword evidence="3" id="KW-1185">Reference proteome</keyword>
<dbReference type="SMART" id="SM00530">
    <property type="entry name" value="HTH_XRE"/>
    <property type="match status" value="1"/>
</dbReference>
<feature type="domain" description="HTH cro/C1-type" evidence="1">
    <location>
        <begin position="7"/>
        <end position="62"/>
    </location>
</feature>
<gene>
    <name evidence="2" type="ORF">CHR90_12755</name>
</gene>
<evidence type="ECO:0000313" key="2">
    <source>
        <dbReference type="EMBL" id="OYQ17839.1"/>
    </source>
</evidence>
<dbReference type="OrthoDB" id="9805309at2"/>
<dbReference type="Gene3D" id="1.10.260.40">
    <property type="entry name" value="lambda repressor-like DNA-binding domains"/>
    <property type="match status" value="1"/>
</dbReference>
<dbReference type="InterPro" id="IPR001387">
    <property type="entry name" value="Cro/C1-type_HTH"/>
</dbReference>
<evidence type="ECO:0000259" key="1">
    <source>
        <dbReference type="PROSITE" id="PS50943"/>
    </source>
</evidence>